<dbReference type="GO" id="GO:0016810">
    <property type="term" value="F:hydrolase activity, acting on carbon-nitrogen (but not peptide) bonds"/>
    <property type="evidence" value="ECO:0007669"/>
    <property type="project" value="InterPro"/>
</dbReference>
<dbReference type="RefSeq" id="XP_040673050.1">
    <property type="nucleotide sequence ID" value="XM_040813602.1"/>
</dbReference>
<dbReference type="VEuPathDB" id="FungiDB:ASPVEDRAFT_46633"/>
<protein>
    <recommendedName>
        <fullName evidence="2">Amidohydrolase-related domain-containing protein</fullName>
    </recommendedName>
</protein>
<dbReference type="EMBL" id="KV878136">
    <property type="protein sequence ID" value="OJJ07288.1"/>
    <property type="molecule type" value="Genomic_DNA"/>
</dbReference>
<proteinExistence type="predicted"/>
<evidence type="ECO:0000259" key="2">
    <source>
        <dbReference type="Pfam" id="PF01979"/>
    </source>
</evidence>
<evidence type="ECO:0000256" key="1">
    <source>
        <dbReference type="ARBA" id="ARBA00022801"/>
    </source>
</evidence>
<dbReference type="PANTHER" id="PTHR43794:SF11">
    <property type="entry name" value="AMIDOHYDROLASE-RELATED DOMAIN-CONTAINING PROTEIN"/>
    <property type="match status" value="1"/>
</dbReference>
<organism evidence="3 4">
    <name type="scientific">Aspergillus versicolor CBS 583.65</name>
    <dbReference type="NCBI Taxonomy" id="1036611"/>
    <lineage>
        <taxon>Eukaryota</taxon>
        <taxon>Fungi</taxon>
        <taxon>Dikarya</taxon>
        <taxon>Ascomycota</taxon>
        <taxon>Pezizomycotina</taxon>
        <taxon>Eurotiomycetes</taxon>
        <taxon>Eurotiomycetidae</taxon>
        <taxon>Eurotiales</taxon>
        <taxon>Aspergillaceae</taxon>
        <taxon>Aspergillus</taxon>
        <taxon>Aspergillus subgen. Nidulantes</taxon>
    </lineage>
</organism>
<name>A0A1L9Q0I5_ASPVE</name>
<dbReference type="Gene3D" id="2.30.40.10">
    <property type="entry name" value="Urease, subunit C, domain 1"/>
    <property type="match status" value="1"/>
</dbReference>
<accession>A0A1L9Q0I5</accession>
<feature type="domain" description="Amidohydrolase-related" evidence="2">
    <location>
        <begin position="63"/>
        <end position="432"/>
    </location>
</feature>
<evidence type="ECO:0000313" key="3">
    <source>
        <dbReference type="EMBL" id="OJJ07288.1"/>
    </source>
</evidence>
<dbReference type="AlphaFoldDB" id="A0A1L9Q0I5"/>
<dbReference type="SUPFAM" id="SSF51556">
    <property type="entry name" value="Metallo-dependent hydrolases"/>
    <property type="match status" value="1"/>
</dbReference>
<dbReference type="PANTHER" id="PTHR43794">
    <property type="entry name" value="AMINOHYDROLASE SSNA-RELATED"/>
    <property type="match status" value="1"/>
</dbReference>
<dbReference type="InterPro" id="IPR032466">
    <property type="entry name" value="Metal_Hydrolase"/>
</dbReference>
<keyword evidence="4" id="KW-1185">Reference proteome</keyword>
<dbReference type="GeneID" id="63729113"/>
<evidence type="ECO:0000313" key="4">
    <source>
        <dbReference type="Proteomes" id="UP000184073"/>
    </source>
</evidence>
<dbReference type="STRING" id="1036611.A0A1L9Q0I5"/>
<dbReference type="Gene3D" id="3.20.20.140">
    <property type="entry name" value="Metal-dependent hydrolases"/>
    <property type="match status" value="1"/>
</dbReference>
<dbReference type="Proteomes" id="UP000184073">
    <property type="component" value="Unassembled WGS sequence"/>
</dbReference>
<reference evidence="4" key="1">
    <citation type="journal article" date="2017" name="Genome Biol.">
        <title>Comparative genomics reveals high biological diversity and specific adaptations in the industrially and medically important fungal genus Aspergillus.</title>
        <authorList>
            <person name="de Vries R.P."/>
            <person name="Riley R."/>
            <person name="Wiebenga A."/>
            <person name="Aguilar-Osorio G."/>
            <person name="Amillis S."/>
            <person name="Uchima C.A."/>
            <person name="Anderluh G."/>
            <person name="Asadollahi M."/>
            <person name="Askin M."/>
            <person name="Barry K."/>
            <person name="Battaglia E."/>
            <person name="Bayram O."/>
            <person name="Benocci T."/>
            <person name="Braus-Stromeyer S.A."/>
            <person name="Caldana C."/>
            <person name="Canovas D."/>
            <person name="Cerqueira G.C."/>
            <person name="Chen F."/>
            <person name="Chen W."/>
            <person name="Choi C."/>
            <person name="Clum A."/>
            <person name="Dos Santos R.A."/>
            <person name="Damasio A.R."/>
            <person name="Diallinas G."/>
            <person name="Emri T."/>
            <person name="Fekete E."/>
            <person name="Flipphi M."/>
            <person name="Freyberg S."/>
            <person name="Gallo A."/>
            <person name="Gournas C."/>
            <person name="Habgood R."/>
            <person name="Hainaut M."/>
            <person name="Harispe M.L."/>
            <person name="Henrissat B."/>
            <person name="Hilden K.S."/>
            <person name="Hope R."/>
            <person name="Hossain A."/>
            <person name="Karabika E."/>
            <person name="Karaffa L."/>
            <person name="Karanyi Z."/>
            <person name="Krasevec N."/>
            <person name="Kuo A."/>
            <person name="Kusch H."/>
            <person name="LaButti K."/>
            <person name="Lagendijk E.L."/>
            <person name="Lapidus A."/>
            <person name="Levasseur A."/>
            <person name="Lindquist E."/>
            <person name="Lipzen A."/>
            <person name="Logrieco A.F."/>
            <person name="MacCabe A."/>
            <person name="Maekelae M.R."/>
            <person name="Malavazi I."/>
            <person name="Melin P."/>
            <person name="Meyer V."/>
            <person name="Mielnichuk N."/>
            <person name="Miskei M."/>
            <person name="Molnar A.P."/>
            <person name="Mule G."/>
            <person name="Ngan C.Y."/>
            <person name="Orejas M."/>
            <person name="Orosz E."/>
            <person name="Ouedraogo J.P."/>
            <person name="Overkamp K.M."/>
            <person name="Park H.-S."/>
            <person name="Perrone G."/>
            <person name="Piumi F."/>
            <person name="Punt P.J."/>
            <person name="Ram A.F."/>
            <person name="Ramon A."/>
            <person name="Rauscher S."/>
            <person name="Record E."/>
            <person name="Riano-Pachon D.M."/>
            <person name="Robert V."/>
            <person name="Roehrig J."/>
            <person name="Ruller R."/>
            <person name="Salamov A."/>
            <person name="Salih N.S."/>
            <person name="Samson R.A."/>
            <person name="Sandor E."/>
            <person name="Sanguinetti M."/>
            <person name="Schuetze T."/>
            <person name="Sepcic K."/>
            <person name="Shelest E."/>
            <person name="Sherlock G."/>
            <person name="Sophianopoulou V."/>
            <person name="Squina F.M."/>
            <person name="Sun H."/>
            <person name="Susca A."/>
            <person name="Todd R.B."/>
            <person name="Tsang A."/>
            <person name="Unkles S.E."/>
            <person name="van de Wiele N."/>
            <person name="van Rossen-Uffink D."/>
            <person name="Oliveira J.V."/>
            <person name="Vesth T.C."/>
            <person name="Visser J."/>
            <person name="Yu J.-H."/>
            <person name="Zhou M."/>
            <person name="Andersen M.R."/>
            <person name="Archer D.B."/>
            <person name="Baker S.E."/>
            <person name="Benoit I."/>
            <person name="Brakhage A.A."/>
            <person name="Braus G.H."/>
            <person name="Fischer R."/>
            <person name="Frisvad J.C."/>
            <person name="Goldman G.H."/>
            <person name="Houbraken J."/>
            <person name="Oakley B."/>
            <person name="Pocsi I."/>
            <person name="Scazzocchio C."/>
            <person name="Seiboth B."/>
            <person name="vanKuyk P.A."/>
            <person name="Wortman J."/>
            <person name="Dyer P.S."/>
            <person name="Grigoriev I.V."/>
        </authorList>
    </citation>
    <scope>NUCLEOTIDE SEQUENCE [LARGE SCALE GENOMIC DNA]</scope>
    <source>
        <strain evidence="4">CBS 583.65</strain>
    </source>
</reference>
<dbReference type="OrthoDB" id="194468at2759"/>
<gene>
    <name evidence="3" type="ORF">ASPVEDRAFT_46633</name>
</gene>
<dbReference type="InterPro" id="IPR006680">
    <property type="entry name" value="Amidohydro-rel"/>
</dbReference>
<sequence>MATSYILIKGATVVPMQPSRGTVLKDHDIVIENSWIKAVGTSLSLPSVKDGSTAVTIDGRNYIITPGFVNGHHHLWQHLLRGLTLDWSLFGYACHLRMVYGSLYTAEDVGVANYAAAMSLLNNGITTVLDHCHVVNSPAHADAAVKGLKDAGIRGTFCYGFYQNPPIPGVPESAATDAFDDQAARFKDARRLRREHFPSNDLGETLLTFGVALDDPTNLSAEENVRGLEVARRLEPRITTAHASVVSHGEPKPEIVQQLEDAGIMGSDLVLSHGVWFTSDELEAVRRSGAGVVGTPDTELQMGMGYPIVWKASDLGCRTGLGLDITSNQGNDFVAQMRLTLQAQRAREYDQTVQRDLGRKTADVLHMATLGGAEAMQMESIVGSIVPGKKADLVLFRCDDIETVPVLDPIATVVFHASPKNIDTVIVDGNIVKQDGRLTQLDWSSLQKQVQSRSERLRDEAAKVDMSSAETRFQAIFQRVMHG</sequence>
<dbReference type="SUPFAM" id="SSF51338">
    <property type="entry name" value="Composite domain of metallo-dependent hydrolases"/>
    <property type="match status" value="2"/>
</dbReference>
<dbReference type="InterPro" id="IPR011059">
    <property type="entry name" value="Metal-dep_hydrolase_composite"/>
</dbReference>
<dbReference type="InterPro" id="IPR050287">
    <property type="entry name" value="MTA/SAH_deaminase"/>
</dbReference>
<keyword evidence="1" id="KW-0378">Hydrolase</keyword>
<dbReference type="Pfam" id="PF01979">
    <property type="entry name" value="Amidohydro_1"/>
    <property type="match status" value="1"/>
</dbReference>